<dbReference type="GO" id="GO:0016477">
    <property type="term" value="P:cell migration"/>
    <property type="evidence" value="ECO:0007669"/>
    <property type="project" value="TreeGrafter"/>
</dbReference>
<dbReference type="GO" id="GO:0005871">
    <property type="term" value="C:kinesin complex"/>
    <property type="evidence" value="ECO:0007669"/>
    <property type="project" value="TreeGrafter"/>
</dbReference>
<evidence type="ECO:0000256" key="2">
    <source>
        <dbReference type="ARBA" id="ARBA00023054"/>
    </source>
</evidence>
<comment type="similarity">
    <text evidence="1">Belongs to the nudE family.</text>
</comment>
<organism evidence="4">
    <name type="scientific">Notodromas monacha</name>
    <dbReference type="NCBI Taxonomy" id="399045"/>
    <lineage>
        <taxon>Eukaryota</taxon>
        <taxon>Metazoa</taxon>
        <taxon>Ecdysozoa</taxon>
        <taxon>Arthropoda</taxon>
        <taxon>Crustacea</taxon>
        <taxon>Oligostraca</taxon>
        <taxon>Ostracoda</taxon>
        <taxon>Podocopa</taxon>
        <taxon>Podocopida</taxon>
        <taxon>Cypridocopina</taxon>
        <taxon>Cypridoidea</taxon>
        <taxon>Cyprididae</taxon>
        <taxon>Notodromas</taxon>
    </lineage>
</organism>
<protein>
    <submittedName>
        <fullName evidence="4">Uncharacterized protein</fullName>
    </submittedName>
</protein>
<evidence type="ECO:0000256" key="1">
    <source>
        <dbReference type="ARBA" id="ARBA00007429"/>
    </source>
</evidence>
<feature type="coiled-coil region" evidence="3">
    <location>
        <begin position="28"/>
        <end position="80"/>
    </location>
</feature>
<evidence type="ECO:0000256" key="3">
    <source>
        <dbReference type="SAM" id="Coils"/>
    </source>
</evidence>
<dbReference type="OrthoDB" id="5877028at2759"/>
<dbReference type="PANTHER" id="PTHR10921:SF1">
    <property type="entry name" value="NUCLEAR DISTRIBUTION PROTEIN NUDE HOMOLOG"/>
    <property type="match status" value="1"/>
</dbReference>
<dbReference type="GO" id="GO:0007100">
    <property type="term" value="P:mitotic centrosome separation"/>
    <property type="evidence" value="ECO:0007669"/>
    <property type="project" value="TreeGrafter"/>
</dbReference>
<dbReference type="InterPro" id="IPR033494">
    <property type="entry name" value="NUDE"/>
</dbReference>
<dbReference type="GO" id="GO:0000132">
    <property type="term" value="P:establishment of mitotic spindle orientation"/>
    <property type="evidence" value="ECO:0007669"/>
    <property type="project" value="TreeGrafter"/>
</dbReference>
<dbReference type="EMBL" id="CAJPEX010000078">
    <property type="protein sequence ID" value="CAG0913103.1"/>
    <property type="molecule type" value="Genomic_DNA"/>
</dbReference>
<dbReference type="GO" id="GO:0008017">
    <property type="term" value="F:microtubule binding"/>
    <property type="evidence" value="ECO:0007669"/>
    <property type="project" value="InterPro"/>
</dbReference>
<dbReference type="AlphaFoldDB" id="A0A7R9G9P1"/>
<dbReference type="PANTHER" id="PTHR10921">
    <property type="entry name" value="NUCLEAR DISTRIBUTION PROTEIN NUDE HOMOLOG 1"/>
    <property type="match status" value="1"/>
</dbReference>
<proteinExistence type="inferred from homology"/>
<name>A0A7R9G9P1_9CRUS</name>
<dbReference type="GO" id="GO:0047496">
    <property type="term" value="P:vesicle transport along microtubule"/>
    <property type="evidence" value="ECO:0007669"/>
    <property type="project" value="TreeGrafter"/>
</dbReference>
<keyword evidence="2 3" id="KW-0175">Coiled coil</keyword>
<dbReference type="Proteomes" id="UP000678499">
    <property type="component" value="Unassembled WGS sequence"/>
</dbReference>
<accession>A0A7R9G9P1</accession>
<gene>
    <name evidence="4" type="ORF">NMOB1V02_LOCUS862</name>
</gene>
<keyword evidence="5" id="KW-1185">Reference proteome</keyword>
<dbReference type="GO" id="GO:0051642">
    <property type="term" value="P:centrosome localization"/>
    <property type="evidence" value="ECO:0007669"/>
    <property type="project" value="TreeGrafter"/>
</dbReference>
<dbReference type="GO" id="GO:0005813">
    <property type="term" value="C:centrosome"/>
    <property type="evidence" value="ECO:0007669"/>
    <property type="project" value="TreeGrafter"/>
</dbReference>
<dbReference type="GO" id="GO:0007020">
    <property type="term" value="P:microtubule nucleation"/>
    <property type="evidence" value="ECO:0007669"/>
    <property type="project" value="TreeGrafter"/>
</dbReference>
<dbReference type="GO" id="GO:0000776">
    <property type="term" value="C:kinetochore"/>
    <property type="evidence" value="ECO:0007669"/>
    <property type="project" value="TreeGrafter"/>
</dbReference>
<dbReference type="EMBL" id="OA882115">
    <property type="protein sequence ID" value="CAD7272951.1"/>
    <property type="molecule type" value="Genomic_DNA"/>
</dbReference>
<evidence type="ECO:0000313" key="5">
    <source>
        <dbReference type="Proteomes" id="UP000678499"/>
    </source>
</evidence>
<reference evidence="4" key="1">
    <citation type="submission" date="2020-11" db="EMBL/GenBank/DDBJ databases">
        <authorList>
            <person name="Tran Van P."/>
        </authorList>
    </citation>
    <scope>NUCLEOTIDE SEQUENCE</scope>
</reference>
<sequence length="90" mass="10728">MDSTPNFDTPEEEINYWKKAAIDYIKQRDEAREELHEFTSSSKELELELETELQQSEKKLAEYRSNCNRLQLELDTERKKTLDFYTSAST</sequence>
<evidence type="ECO:0000313" key="4">
    <source>
        <dbReference type="EMBL" id="CAD7272951.1"/>
    </source>
</evidence>
<dbReference type="GO" id="GO:0007059">
    <property type="term" value="P:chromosome segregation"/>
    <property type="evidence" value="ECO:0007669"/>
    <property type="project" value="TreeGrafter"/>
</dbReference>